<dbReference type="InterPro" id="IPR002739">
    <property type="entry name" value="PAB1135-like"/>
</dbReference>
<dbReference type="SUPFAM" id="SSF55282">
    <property type="entry name" value="RL5-like"/>
    <property type="match status" value="1"/>
</dbReference>
<dbReference type="PANTHER" id="PTHR38816">
    <property type="entry name" value="EXOSOME SUBUNIT, DUF54 FAMILY-RELATED"/>
    <property type="match status" value="1"/>
</dbReference>
<comment type="caution">
    <text evidence="1">The sequence shown here is derived from an EMBL/GenBank/DDBJ whole genome shotgun (WGS) entry which is preliminary data.</text>
</comment>
<reference evidence="1" key="1">
    <citation type="journal article" date="2014" name="Front. Microbiol.">
        <title>High frequency of phylogenetically diverse reductive dehalogenase-homologous genes in deep subseafloor sedimentary metagenomes.</title>
        <authorList>
            <person name="Kawai M."/>
            <person name="Futagami T."/>
            <person name="Toyoda A."/>
            <person name="Takaki Y."/>
            <person name="Nishi S."/>
            <person name="Hori S."/>
            <person name="Arai W."/>
            <person name="Tsubouchi T."/>
            <person name="Morono Y."/>
            <person name="Uchiyama I."/>
            <person name="Ito T."/>
            <person name="Fujiyama A."/>
            <person name="Inagaki F."/>
            <person name="Takami H."/>
        </authorList>
    </citation>
    <scope>NUCLEOTIDE SEQUENCE</scope>
    <source>
        <strain evidence="1">Expedition CK06-06</strain>
    </source>
</reference>
<sequence>MEFPFRNAVVNTFVHATEDEQRVLSVLRTLLSEGVVVRRLELQGHHGNPIVNLDAKVGQRKLLRELWQRVSTKLRAGELKKLGKIVPERVDKNCFFYLRFDKQLAHAGELVFTESGDAIHFKLKVAAYPAKREVAVKLLEEFIGAGSR</sequence>
<dbReference type="Pfam" id="PF01877">
    <property type="entry name" value="RNA_binding"/>
    <property type="match status" value="1"/>
</dbReference>
<gene>
    <name evidence="1" type="ORF">S06H3_14637</name>
</gene>
<dbReference type="AlphaFoldDB" id="X1KB94"/>
<evidence type="ECO:0000313" key="1">
    <source>
        <dbReference type="EMBL" id="GAI04302.1"/>
    </source>
</evidence>
<protein>
    <recommendedName>
        <fullName evidence="2">Exosome protein</fullName>
    </recommendedName>
</protein>
<dbReference type="InterPro" id="IPR022803">
    <property type="entry name" value="Ribosomal_uL5_dom_sf"/>
</dbReference>
<accession>X1KB94</accession>
<dbReference type="Gene3D" id="3.30.1440.10">
    <property type="match status" value="1"/>
</dbReference>
<proteinExistence type="predicted"/>
<organism evidence="1">
    <name type="scientific">marine sediment metagenome</name>
    <dbReference type="NCBI Taxonomy" id="412755"/>
    <lineage>
        <taxon>unclassified sequences</taxon>
        <taxon>metagenomes</taxon>
        <taxon>ecological metagenomes</taxon>
    </lineage>
</organism>
<evidence type="ECO:0008006" key="2">
    <source>
        <dbReference type="Google" id="ProtNLM"/>
    </source>
</evidence>
<name>X1KB94_9ZZZZ</name>
<dbReference type="EMBL" id="BARV01007165">
    <property type="protein sequence ID" value="GAI04302.1"/>
    <property type="molecule type" value="Genomic_DNA"/>
</dbReference>
<dbReference type="PANTHER" id="PTHR38816:SF1">
    <property type="entry name" value="EXOSOME SUBUNIT"/>
    <property type="match status" value="1"/>
</dbReference>